<name>A0A023WS44_STUST</name>
<evidence type="ECO:0000313" key="2">
    <source>
        <dbReference type="Proteomes" id="UP000025238"/>
    </source>
</evidence>
<dbReference type="EMBL" id="CP007509">
    <property type="protein sequence ID" value="AHY42816.1"/>
    <property type="molecule type" value="Genomic_DNA"/>
</dbReference>
<dbReference type="KEGG" id="pstu:UIB01_10175"/>
<protein>
    <recommendedName>
        <fullName evidence="3">DUF736 domain-containing protein</fullName>
    </recommendedName>
</protein>
<organism evidence="1 2">
    <name type="scientific">Stutzerimonas stutzeri</name>
    <name type="common">Pseudomonas stutzeri</name>
    <dbReference type="NCBI Taxonomy" id="316"/>
    <lineage>
        <taxon>Bacteria</taxon>
        <taxon>Pseudomonadati</taxon>
        <taxon>Pseudomonadota</taxon>
        <taxon>Gammaproteobacteria</taxon>
        <taxon>Pseudomonadales</taxon>
        <taxon>Pseudomonadaceae</taxon>
        <taxon>Stutzerimonas</taxon>
    </lineage>
</organism>
<evidence type="ECO:0008006" key="3">
    <source>
        <dbReference type="Google" id="ProtNLM"/>
    </source>
</evidence>
<dbReference type="PATRIC" id="fig|316.97.peg.2038"/>
<accession>A0A023WS44</accession>
<sequence length="102" mass="11064">MANIGTFTTLNDGFTGTLQTLMLKAKVAFVPNDKGTANAPDFRILTSGGVEIGAAWKKLSQNDRPYLSVTLDDPAFPATVYARLLEESEGSHVLMWSRSKAE</sequence>
<proteinExistence type="predicted"/>
<reference evidence="1 2" key="1">
    <citation type="submission" date="2014-03" db="EMBL/GenBank/DDBJ databases">
        <title>Complete genome sequence of Pseudomonas stutzeri 19SMN4.</title>
        <authorList>
            <person name="Brunet-Galmes I."/>
            <person name="Nogales B."/>
            <person name="Busquets A."/>
            <person name="Pena A."/>
            <person name="Gomila M."/>
            <person name="Garcia-Valdes E."/>
            <person name="Lalucat J."/>
            <person name="Bennasar A."/>
            <person name="Bosch R."/>
        </authorList>
    </citation>
    <scope>NUCLEOTIDE SEQUENCE [LARGE SCALE GENOMIC DNA]</scope>
    <source>
        <strain evidence="1 2">19SMN4</strain>
    </source>
</reference>
<gene>
    <name evidence="1" type="ORF">UIB01_10175</name>
</gene>
<dbReference type="Pfam" id="PF05284">
    <property type="entry name" value="DUF736"/>
    <property type="match status" value="1"/>
</dbReference>
<dbReference type="Proteomes" id="UP000025238">
    <property type="component" value="Chromosome"/>
</dbReference>
<evidence type="ECO:0000313" key="1">
    <source>
        <dbReference type="EMBL" id="AHY42816.1"/>
    </source>
</evidence>
<dbReference type="InterPro" id="IPR007948">
    <property type="entry name" value="DUF736"/>
</dbReference>
<dbReference type="AlphaFoldDB" id="A0A023WS44"/>